<keyword evidence="2" id="KW-1185">Reference proteome</keyword>
<gene>
    <name evidence="1" type="ORF">G4V63_31395</name>
</gene>
<organism evidence="1 2">
    <name type="scientific">Candidatus Afipia apatlaquensis</name>
    <dbReference type="NCBI Taxonomy" id="2712852"/>
    <lineage>
        <taxon>Bacteria</taxon>
        <taxon>Pseudomonadati</taxon>
        <taxon>Pseudomonadota</taxon>
        <taxon>Alphaproteobacteria</taxon>
        <taxon>Hyphomicrobiales</taxon>
        <taxon>Nitrobacteraceae</taxon>
        <taxon>Afipia</taxon>
    </lineage>
</organism>
<accession>A0A7C9VQY4</accession>
<evidence type="ECO:0000313" key="2">
    <source>
        <dbReference type="Proteomes" id="UP000480266"/>
    </source>
</evidence>
<dbReference type="AlphaFoldDB" id="A0A7C9VQY4"/>
<proteinExistence type="predicted"/>
<sequence>MVKNKKIVQSARSLIGIPEELHEKDAGANESGGRISLNVSSLNYRYTPRDIHGRLGLAAFLHNPSDQLVILPFLLRIFRYRQHGRNSVGLETTLRSRWGRVRAIFAGGLSAMMDLNVQALQASRAHLTNKSQMVLDDFAAARDAQFATRLYKLWKSGVYRQTLPATYTLWLAAITRKL</sequence>
<protein>
    <submittedName>
        <fullName evidence="1">Uncharacterized protein</fullName>
    </submittedName>
</protein>
<comment type="caution">
    <text evidence="1">The sequence shown here is derived from an EMBL/GenBank/DDBJ whole genome shotgun (WGS) entry which is preliminary data.</text>
</comment>
<evidence type="ECO:0000313" key="1">
    <source>
        <dbReference type="EMBL" id="NGX99532.1"/>
    </source>
</evidence>
<dbReference type="Proteomes" id="UP000480266">
    <property type="component" value="Unassembled WGS sequence"/>
</dbReference>
<dbReference type="EMBL" id="JAAMRR010001607">
    <property type="protein sequence ID" value="NGX99532.1"/>
    <property type="molecule type" value="Genomic_DNA"/>
</dbReference>
<reference evidence="1" key="1">
    <citation type="submission" date="2020-02" db="EMBL/GenBank/DDBJ databases">
        <title>Draft genome sequence of Candidatus Afipia apatlaquensis IBT-C3, a potential strain for decolorization of textile dyes.</title>
        <authorList>
            <person name="Sanchez-Reyes A."/>
            <person name="Breton-Deval L."/>
            <person name="Mangelson H."/>
            <person name="Sanchez-Flores A."/>
        </authorList>
    </citation>
    <scope>NUCLEOTIDE SEQUENCE [LARGE SCALE GENOMIC DNA]</scope>
    <source>
        <strain evidence="1">IBT-C3</strain>
    </source>
</reference>
<name>A0A7C9VQY4_9BRAD</name>